<evidence type="ECO:0000256" key="2">
    <source>
        <dbReference type="ARBA" id="ARBA00022448"/>
    </source>
</evidence>
<accession>A0A1G6RYB9</accession>
<dbReference type="Pfam" id="PF00375">
    <property type="entry name" value="SDF"/>
    <property type="match status" value="1"/>
</dbReference>
<feature type="transmembrane region" description="Helical" evidence="7">
    <location>
        <begin position="46"/>
        <end position="67"/>
    </location>
</feature>
<feature type="transmembrane region" description="Helical" evidence="7">
    <location>
        <begin position="226"/>
        <end position="244"/>
    </location>
</feature>
<sequence length="416" mass="44616">MAKFSGKQLWRSYSGIILLLAGMVAGGITGVFFPKIVPVLKPVGDIFLNLLFVTVVPLVFFAIAVSVAAIEQKNRLGRILAAMAITFLAFVLLAAVFTILMAWLFPPAIPMADQGAAAMVPEGDHRNWGERLVAFFTVGEFYQLLSRQNMLALLVFALLLGTAVRRSGPKAKPFLDWLVAGNEVMKNLLLLIMKGAPVGLGAYIAYQAADLGPQLFGFYAKPMALYYGTGILYFFIFFTLYAFVANGRKGIRLFWKNNMVPSLTAVSTCSSLATMPANLVAADRIGIPASVANVVIPLGTTLHKNGSSISAIVKIYVVFQMLGWNFFDPQHLILALGITVLCSMVEGGIPNGGYIGELLMIAAYRLPAETVPAVMIIGTLVDPLATVLNATGNTVAAMVVTRLTGAKFQVKAGLEV</sequence>
<dbReference type="AlphaFoldDB" id="A0A1G6RYB9"/>
<dbReference type="GO" id="GO:0005886">
    <property type="term" value="C:plasma membrane"/>
    <property type="evidence" value="ECO:0007669"/>
    <property type="project" value="UniProtKB-SubCell"/>
</dbReference>
<evidence type="ECO:0000256" key="1">
    <source>
        <dbReference type="ARBA" id="ARBA00004651"/>
    </source>
</evidence>
<dbReference type="GO" id="GO:0015293">
    <property type="term" value="F:symporter activity"/>
    <property type="evidence" value="ECO:0007669"/>
    <property type="project" value="UniProtKB-KW"/>
</dbReference>
<proteinExistence type="predicted"/>
<keyword evidence="2" id="KW-0813">Transport</keyword>
<feature type="transmembrane region" description="Helical" evidence="7">
    <location>
        <begin position="79"/>
        <end position="105"/>
    </location>
</feature>
<dbReference type="SUPFAM" id="SSF118215">
    <property type="entry name" value="Proton glutamate symport protein"/>
    <property type="match status" value="1"/>
</dbReference>
<dbReference type="Proteomes" id="UP000198757">
    <property type="component" value="Unassembled WGS sequence"/>
</dbReference>
<evidence type="ECO:0000256" key="5">
    <source>
        <dbReference type="ARBA" id="ARBA00022989"/>
    </source>
</evidence>
<feature type="transmembrane region" description="Helical" evidence="7">
    <location>
        <begin position="188"/>
        <end position="206"/>
    </location>
</feature>
<dbReference type="STRING" id="1285928.SAMN04487894_1069"/>
<keyword evidence="9" id="KW-1185">Reference proteome</keyword>
<keyword evidence="4 7" id="KW-0812">Transmembrane</keyword>
<dbReference type="PANTHER" id="PTHR42865:SF7">
    <property type="entry name" value="PROTON_GLUTAMATE-ASPARTATE SYMPORTER"/>
    <property type="match status" value="1"/>
</dbReference>
<dbReference type="OrthoDB" id="9768885at2"/>
<evidence type="ECO:0000256" key="3">
    <source>
        <dbReference type="ARBA" id="ARBA00022475"/>
    </source>
</evidence>
<evidence type="ECO:0000313" key="8">
    <source>
        <dbReference type="EMBL" id="SDD09672.1"/>
    </source>
</evidence>
<feature type="transmembrane region" description="Helical" evidence="7">
    <location>
        <begin position="150"/>
        <end position="168"/>
    </location>
</feature>
<dbReference type="PANTHER" id="PTHR42865">
    <property type="entry name" value="PROTON/GLUTAMATE-ASPARTATE SYMPORTER"/>
    <property type="match status" value="1"/>
</dbReference>
<evidence type="ECO:0000313" key="9">
    <source>
        <dbReference type="Proteomes" id="UP000198757"/>
    </source>
</evidence>
<dbReference type="PRINTS" id="PR00173">
    <property type="entry name" value="EDTRNSPORT"/>
</dbReference>
<dbReference type="RefSeq" id="WP_090390338.1">
    <property type="nucleotide sequence ID" value="NZ_FMZO01000006.1"/>
</dbReference>
<evidence type="ECO:0000256" key="6">
    <source>
        <dbReference type="ARBA" id="ARBA00023136"/>
    </source>
</evidence>
<dbReference type="InterPro" id="IPR036458">
    <property type="entry name" value="Na:dicarbo_symporter_sf"/>
</dbReference>
<dbReference type="Gene3D" id="1.10.3860.10">
    <property type="entry name" value="Sodium:dicarboxylate symporter"/>
    <property type="match status" value="1"/>
</dbReference>
<keyword evidence="5 7" id="KW-1133">Transmembrane helix</keyword>
<reference evidence="9" key="1">
    <citation type="submission" date="2016-10" db="EMBL/GenBank/DDBJ databases">
        <authorList>
            <person name="Varghese N."/>
            <person name="Submissions S."/>
        </authorList>
    </citation>
    <scope>NUCLEOTIDE SEQUENCE [LARGE SCALE GENOMIC DNA]</scope>
    <source>
        <strain evidence="9">DSM 25811 / CCM 8410 / LMG 26954 / E90</strain>
    </source>
</reference>
<dbReference type="GO" id="GO:0006835">
    <property type="term" value="P:dicarboxylic acid transport"/>
    <property type="evidence" value="ECO:0007669"/>
    <property type="project" value="TreeGrafter"/>
</dbReference>
<evidence type="ECO:0000256" key="7">
    <source>
        <dbReference type="SAM" id="Phobius"/>
    </source>
</evidence>
<feature type="transmembrane region" description="Helical" evidence="7">
    <location>
        <begin position="12"/>
        <end position="34"/>
    </location>
</feature>
<protein>
    <submittedName>
        <fullName evidence="8">Na+/H+-dicarboxylate symporter</fullName>
    </submittedName>
</protein>
<organism evidence="8 9">
    <name type="scientific">Niabella drilacis (strain DSM 25811 / CCM 8410 / CCUG 62505 / LMG 26954 / E90)</name>
    <dbReference type="NCBI Taxonomy" id="1285928"/>
    <lineage>
        <taxon>Bacteria</taxon>
        <taxon>Pseudomonadati</taxon>
        <taxon>Bacteroidota</taxon>
        <taxon>Chitinophagia</taxon>
        <taxon>Chitinophagales</taxon>
        <taxon>Chitinophagaceae</taxon>
        <taxon>Niabella</taxon>
    </lineage>
</organism>
<keyword evidence="3" id="KW-1003">Cell membrane</keyword>
<evidence type="ECO:0000256" key="4">
    <source>
        <dbReference type="ARBA" id="ARBA00022692"/>
    </source>
</evidence>
<name>A0A1G6RYB9_NIADE</name>
<gene>
    <name evidence="8" type="ORF">SAMN04487894_1069</name>
</gene>
<dbReference type="InterPro" id="IPR001991">
    <property type="entry name" value="Na-dicarboxylate_symporter"/>
</dbReference>
<keyword evidence="6 7" id="KW-0472">Membrane</keyword>
<comment type="subcellular location">
    <subcellularLocation>
        <location evidence="1">Cell membrane</location>
        <topology evidence="1">Multi-pass membrane protein</topology>
    </subcellularLocation>
</comment>
<dbReference type="EMBL" id="FMZO01000006">
    <property type="protein sequence ID" value="SDD09672.1"/>
    <property type="molecule type" value="Genomic_DNA"/>
</dbReference>